<dbReference type="SUPFAM" id="SSF53807">
    <property type="entry name" value="Helical backbone' metal receptor"/>
    <property type="match status" value="1"/>
</dbReference>
<reference evidence="7 8" key="1">
    <citation type="submission" date="2019-09" db="EMBL/GenBank/DDBJ databases">
        <authorList>
            <person name="Valk L.C."/>
        </authorList>
    </citation>
    <scope>NUCLEOTIDE SEQUENCE [LARGE SCALE GENOMIC DNA]</scope>
    <source>
        <strain evidence="7">GalUA</strain>
    </source>
</reference>
<dbReference type="Pfam" id="PF01297">
    <property type="entry name" value="ZnuA"/>
    <property type="match status" value="1"/>
</dbReference>
<feature type="coiled-coil region" evidence="5">
    <location>
        <begin position="134"/>
        <end position="161"/>
    </location>
</feature>
<evidence type="ECO:0000313" key="7">
    <source>
        <dbReference type="EMBL" id="KAB1440111.1"/>
    </source>
</evidence>
<dbReference type="PROSITE" id="PS51257">
    <property type="entry name" value="PROKAR_LIPOPROTEIN"/>
    <property type="match status" value="1"/>
</dbReference>
<feature type="signal peptide" evidence="6">
    <location>
        <begin position="1"/>
        <end position="21"/>
    </location>
</feature>
<evidence type="ECO:0000256" key="5">
    <source>
        <dbReference type="SAM" id="Coils"/>
    </source>
</evidence>
<evidence type="ECO:0000256" key="6">
    <source>
        <dbReference type="SAM" id="SignalP"/>
    </source>
</evidence>
<dbReference type="PRINTS" id="PR00691">
    <property type="entry name" value="ADHESINB"/>
</dbReference>
<keyword evidence="8" id="KW-1185">Reference proteome</keyword>
<dbReference type="Proteomes" id="UP000461768">
    <property type="component" value="Unassembled WGS sequence"/>
</dbReference>
<dbReference type="GO" id="GO:0007155">
    <property type="term" value="P:cell adhesion"/>
    <property type="evidence" value="ECO:0007669"/>
    <property type="project" value="InterPro"/>
</dbReference>
<dbReference type="InterPro" id="IPR006128">
    <property type="entry name" value="Lipoprotein_PsaA-like"/>
</dbReference>
<dbReference type="Gene3D" id="3.40.50.1980">
    <property type="entry name" value="Nitrogenase molybdenum iron protein domain"/>
    <property type="match status" value="2"/>
</dbReference>
<evidence type="ECO:0000256" key="1">
    <source>
        <dbReference type="ARBA" id="ARBA00011028"/>
    </source>
</evidence>
<feature type="chain" id="PRO_5038765874" evidence="6">
    <location>
        <begin position="22"/>
        <end position="299"/>
    </location>
</feature>
<dbReference type="PANTHER" id="PTHR42953">
    <property type="entry name" value="HIGH-AFFINITY ZINC UPTAKE SYSTEM PROTEIN ZNUA-RELATED"/>
    <property type="match status" value="1"/>
</dbReference>
<protein>
    <submittedName>
        <fullName evidence="7">Zinc ABC transporter substrate-binding protein</fullName>
    </submittedName>
</protein>
<dbReference type="RefSeq" id="WP_151143435.1">
    <property type="nucleotide sequence ID" value="NZ_WAGX01000004.1"/>
</dbReference>
<reference evidence="7 8" key="2">
    <citation type="submission" date="2020-02" db="EMBL/GenBank/DDBJ databases">
        <title>Candidatus Galacturonibacter soehngenii shows hetero-acetogenic catabolism of galacturonic acid but lacks a canonical carbon monoxide dehydrogenase/acetyl-CoA synthase complex.</title>
        <authorList>
            <person name="Diender M."/>
            <person name="Stouten G.R."/>
            <person name="Petersen J.F."/>
            <person name="Nielsen P.H."/>
            <person name="Dueholm M.S."/>
            <person name="Pronk J.T."/>
            <person name="Van Loosdrecht M.C.M."/>
        </authorList>
    </citation>
    <scope>NUCLEOTIDE SEQUENCE [LARGE SCALE GENOMIC DNA]</scope>
    <source>
        <strain evidence="7">GalUA</strain>
    </source>
</reference>
<gene>
    <name evidence="7" type="ORF">F7O84_06965</name>
</gene>
<dbReference type="GO" id="GO:0030001">
    <property type="term" value="P:metal ion transport"/>
    <property type="evidence" value="ECO:0007669"/>
    <property type="project" value="InterPro"/>
</dbReference>
<proteinExistence type="inferred from homology"/>
<evidence type="ECO:0000256" key="2">
    <source>
        <dbReference type="ARBA" id="ARBA00022448"/>
    </source>
</evidence>
<evidence type="ECO:0000256" key="4">
    <source>
        <dbReference type="RuleBase" id="RU003512"/>
    </source>
</evidence>
<organism evidence="7 8">
    <name type="scientific">Candidatus Galacturonatibacter soehngenii</name>
    <dbReference type="NCBI Taxonomy" id="2307010"/>
    <lineage>
        <taxon>Bacteria</taxon>
        <taxon>Bacillati</taxon>
        <taxon>Bacillota</taxon>
        <taxon>Clostridia</taxon>
        <taxon>Lachnospirales</taxon>
        <taxon>Lachnospiraceae</taxon>
        <taxon>Candidatus Galacturonatibacter</taxon>
    </lineage>
</organism>
<keyword evidence="5" id="KW-0175">Coiled coil</keyword>
<dbReference type="InterPro" id="IPR006127">
    <property type="entry name" value="ZnuA-like"/>
</dbReference>
<dbReference type="OrthoDB" id="9810636at2"/>
<keyword evidence="3 6" id="KW-0732">Signal</keyword>
<name>A0A7V7QMX9_9FIRM</name>
<dbReference type="EMBL" id="WAGX01000004">
    <property type="protein sequence ID" value="KAB1440111.1"/>
    <property type="molecule type" value="Genomic_DNA"/>
</dbReference>
<comment type="similarity">
    <text evidence="1 4">Belongs to the bacterial solute-binding protein 9 family.</text>
</comment>
<sequence>MKKIYTIILFVTLLSILSGCASNKAGEDSSKLKVYTSFYTMYDFTSKIAGDKAEVINLVTDGTEPHDWEPSTTDMVALEKADILVYNGAGMEHWVLQVSDSLQNDIILVEASKGVEIISGEEEEHSDPHVWLDAKNAKIEMENIKNALVQADEANASYYEENFKKYATLLDELNEELVKRLGALKDKSIIVSHEAFSYLCKAYGLTQTSIGDLEADAEPDANRIAEIVEFAKENNVTTIFFEELVSPKVATVIANEIGAATAVLNPIEGLTKEQADSGEDYFSLMKANINALEQALNHD</sequence>
<dbReference type="CDD" id="cd01017">
    <property type="entry name" value="AdcA"/>
    <property type="match status" value="1"/>
</dbReference>
<dbReference type="GO" id="GO:0046872">
    <property type="term" value="F:metal ion binding"/>
    <property type="evidence" value="ECO:0007669"/>
    <property type="project" value="InterPro"/>
</dbReference>
<dbReference type="PRINTS" id="PR00690">
    <property type="entry name" value="ADHESNFAMILY"/>
</dbReference>
<dbReference type="InterPro" id="IPR006129">
    <property type="entry name" value="AdhesinB"/>
</dbReference>
<accession>A0A7V7QMX9</accession>
<dbReference type="PANTHER" id="PTHR42953:SF3">
    <property type="entry name" value="HIGH-AFFINITY ZINC UPTAKE SYSTEM PROTEIN ZNUA"/>
    <property type="match status" value="1"/>
</dbReference>
<dbReference type="InterPro" id="IPR050492">
    <property type="entry name" value="Bact_metal-bind_prot9"/>
</dbReference>
<comment type="caution">
    <text evidence="7">The sequence shown here is derived from an EMBL/GenBank/DDBJ whole genome shotgun (WGS) entry which is preliminary data.</text>
</comment>
<keyword evidence="2 4" id="KW-0813">Transport</keyword>
<evidence type="ECO:0000256" key="3">
    <source>
        <dbReference type="ARBA" id="ARBA00022729"/>
    </source>
</evidence>
<dbReference type="AlphaFoldDB" id="A0A7V7QMX9"/>
<evidence type="ECO:0000313" key="8">
    <source>
        <dbReference type="Proteomes" id="UP000461768"/>
    </source>
</evidence>